<dbReference type="AlphaFoldDB" id="A0AAD6B8D7"/>
<evidence type="ECO:0000313" key="2">
    <source>
        <dbReference type="Proteomes" id="UP001219934"/>
    </source>
</evidence>
<dbReference type="InterPro" id="IPR036873">
    <property type="entry name" value="Rhodanese-like_dom_sf"/>
</dbReference>
<accession>A0AAD6B8D7</accession>
<protein>
    <submittedName>
        <fullName evidence="1">Uncharacterized protein</fullName>
    </submittedName>
</protein>
<gene>
    <name evidence="1" type="ORF">JOQ06_002162</name>
</gene>
<keyword evidence="2" id="KW-1185">Reference proteome</keyword>
<evidence type="ECO:0000313" key="1">
    <source>
        <dbReference type="EMBL" id="KAJ4937527.1"/>
    </source>
</evidence>
<dbReference type="Gene3D" id="3.40.250.10">
    <property type="entry name" value="Rhodanese-like domain"/>
    <property type="match status" value="1"/>
</dbReference>
<proteinExistence type="predicted"/>
<dbReference type="Proteomes" id="UP001219934">
    <property type="component" value="Unassembled WGS sequence"/>
</dbReference>
<dbReference type="EMBL" id="JAPTMU010000009">
    <property type="protein sequence ID" value="KAJ4937527.1"/>
    <property type="molecule type" value="Genomic_DNA"/>
</dbReference>
<name>A0AAD6B8D7_9TELE</name>
<organism evidence="1 2">
    <name type="scientific">Pogonophryne albipinna</name>
    <dbReference type="NCBI Taxonomy" id="1090488"/>
    <lineage>
        <taxon>Eukaryota</taxon>
        <taxon>Metazoa</taxon>
        <taxon>Chordata</taxon>
        <taxon>Craniata</taxon>
        <taxon>Vertebrata</taxon>
        <taxon>Euteleostomi</taxon>
        <taxon>Actinopterygii</taxon>
        <taxon>Neopterygii</taxon>
        <taxon>Teleostei</taxon>
        <taxon>Neoteleostei</taxon>
        <taxon>Acanthomorphata</taxon>
        <taxon>Eupercaria</taxon>
        <taxon>Perciformes</taxon>
        <taxon>Notothenioidei</taxon>
        <taxon>Pogonophryne</taxon>
    </lineage>
</organism>
<sequence>MENNTAWPAELGRKQEVVVYDQSSKEAGHLSKDGFVHILMGKLESTFHKVSLLTGTAECVEYWCENGVVVCFLCTQKTWAGVPHHSTSA</sequence>
<reference evidence="1" key="1">
    <citation type="submission" date="2022-11" db="EMBL/GenBank/DDBJ databases">
        <title>Chromosome-level genome of Pogonophryne albipinna.</title>
        <authorList>
            <person name="Jo E."/>
        </authorList>
    </citation>
    <scope>NUCLEOTIDE SEQUENCE</scope>
    <source>
        <strain evidence="1">SGF0006</strain>
        <tissue evidence="1">Muscle</tissue>
    </source>
</reference>
<comment type="caution">
    <text evidence="1">The sequence shown here is derived from an EMBL/GenBank/DDBJ whole genome shotgun (WGS) entry which is preliminary data.</text>
</comment>